<dbReference type="OrthoDB" id="4233344at2"/>
<proteinExistence type="predicted"/>
<dbReference type="EMBL" id="DF968392">
    <property type="protein sequence ID" value="GAP51860.1"/>
    <property type="molecule type" value="Genomic_DNA"/>
</dbReference>
<dbReference type="Proteomes" id="UP000053859">
    <property type="component" value="Unassembled WGS sequence"/>
</dbReference>
<organism evidence="2 3">
    <name type="scientific">Streptomyces azureus</name>
    <dbReference type="NCBI Taxonomy" id="146537"/>
    <lineage>
        <taxon>Bacteria</taxon>
        <taxon>Bacillati</taxon>
        <taxon>Actinomycetota</taxon>
        <taxon>Actinomycetes</taxon>
        <taxon>Kitasatosporales</taxon>
        <taxon>Streptomycetaceae</taxon>
        <taxon>Streptomyces</taxon>
    </lineage>
</organism>
<evidence type="ECO:0000256" key="1">
    <source>
        <dbReference type="SAM" id="Phobius"/>
    </source>
</evidence>
<evidence type="ECO:0000313" key="3">
    <source>
        <dbReference type="Proteomes" id="UP000053859"/>
    </source>
</evidence>
<keyword evidence="1" id="KW-1133">Transmembrane helix</keyword>
<protein>
    <submittedName>
        <fullName evidence="2">Uncharacterized protein</fullName>
    </submittedName>
</protein>
<evidence type="ECO:0000313" key="2">
    <source>
        <dbReference type="EMBL" id="GAP51860.1"/>
    </source>
</evidence>
<keyword evidence="1" id="KW-0472">Membrane</keyword>
<reference evidence="2" key="1">
    <citation type="journal article" date="2015" name="Genome Announc.">
        <title>Draft Genome Sequence of Thiostrepton-Producing Streptomyces azureus ATCC 14921.</title>
        <authorList>
            <person name="Sakihara K."/>
            <person name="Maeda J."/>
            <person name="Tashiro K."/>
            <person name="Fujino Y."/>
            <person name="Kuhara S."/>
            <person name="Ohshima T."/>
            <person name="Ogata S."/>
            <person name="Doi K."/>
        </authorList>
    </citation>
    <scope>NUCLEOTIDE SEQUENCE [LARGE SCALE GENOMIC DNA]</scope>
    <source>
        <strain evidence="2">ATCC14921</strain>
    </source>
</reference>
<keyword evidence="3" id="KW-1185">Reference proteome</keyword>
<dbReference type="PATRIC" id="fig|146537.3.peg.7080"/>
<feature type="transmembrane region" description="Helical" evidence="1">
    <location>
        <begin position="16"/>
        <end position="35"/>
    </location>
</feature>
<feature type="transmembrane region" description="Helical" evidence="1">
    <location>
        <begin position="78"/>
        <end position="97"/>
    </location>
</feature>
<dbReference type="RefSeq" id="WP_059422667.1">
    <property type="nucleotide sequence ID" value="NZ_DF968392.1"/>
</dbReference>
<feature type="transmembrane region" description="Helical" evidence="1">
    <location>
        <begin position="103"/>
        <end position="123"/>
    </location>
</feature>
<accession>A0A0K8PV90</accession>
<feature type="transmembrane region" description="Helical" evidence="1">
    <location>
        <begin position="47"/>
        <end position="66"/>
    </location>
</feature>
<gene>
    <name evidence="2" type="ORF">SAZU_6733</name>
</gene>
<keyword evidence="1" id="KW-0812">Transmembrane</keyword>
<name>A0A0K8PV90_STRAJ</name>
<dbReference type="AlphaFoldDB" id="A0A0K8PV90"/>
<sequence length="131" mass="14400">MAHTAPTVFSEPTHRVARWVLPVVLGLVYGNWVAVNRRHGGPITGPDLAWGVWSALAFMAVCIAVVQLTRRLRRDLHALHALLRAAFAGAALGFLYSQTGDDIRPVVITTLLVTAAVFLLLFYRFHTRADA</sequence>